<dbReference type="RefSeq" id="WP_234749218.1">
    <property type="nucleotide sequence ID" value="NZ_BAAAWN010000001.1"/>
</dbReference>
<feature type="transmembrane region" description="Helical" evidence="1">
    <location>
        <begin position="185"/>
        <end position="204"/>
    </location>
</feature>
<keyword evidence="3" id="KW-1185">Reference proteome</keyword>
<protein>
    <submittedName>
        <fullName evidence="2">Uncharacterized protein</fullName>
    </submittedName>
</protein>
<feature type="transmembrane region" description="Helical" evidence="1">
    <location>
        <begin position="126"/>
        <end position="146"/>
    </location>
</feature>
<gene>
    <name evidence="2" type="ORF">ACFFP1_23320</name>
</gene>
<sequence>MSIVTVLLAMVLLQTRRRYRKTHGCWNTVSAPLDVGMRAGLVLIDLGLAGMLILQNLRWHNVNNLLAAGALVISSFLVVAPLKRAGIRVLVVSIVALSACSLILLFTNAPSFDIDESLGSASAYKLLLILAGTVLTAASTPALYRTAAHPRARRSRGLMTDLSNKAACIFLLSSLALSVMEMTPWPWTAPFIALAVFFSGLVLYRSSFVRISSPETLGFALFLVRLRPSWVRPLIIRCLVTALVVTAPLSFVLCVFFILGKYTQAAVLLVALVALEISIDALIVQRRTAVMPGSQISKLAQKSKAGLGAALCAGLTVVFSGILGTAAPQATQSPWLGVTSSALALVAVLLTVLVLNDAPAWLRELSARGTEDT</sequence>
<feature type="transmembrane region" description="Helical" evidence="1">
    <location>
        <begin position="305"/>
        <end position="323"/>
    </location>
</feature>
<dbReference type="Proteomes" id="UP001589702">
    <property type="component" value="Unassembled WGS sequence"/>
</dbReference>
<accession>A0ABV5Y771</accession>
<feature type="transmembrane region" description="Helical" evidence="1">
    <location>
        <begin position="158"/>
        <end position="179"/>
    </location>
</feature>
<feature type="transmembrane region" description="Helical" evidence="1">
    <location>
        <begin position="89"/>
        <end position="106"/>
    </location>
</feature>
<name>A0ABV5Y771_ARTRM</name>
<evidence type="ECO:0000313" key="3">
    <source>
        <dbReference type="Proteomes" id="UP001589702"/>
    </source>
</evidence>
<dbReference type="EMBL" id="JBHMBC010000040">
    <property type="protein sequence ID" value="MFB9822409.1"/>
    <property type="molecule type" value="Genomic_DNA"/>
</dbReference>
<keyword evidence="1" id="KW-0812">Transmembrane</keyword>
<reference evidence="2 3" key="1">
    <citation type="submission" date="2024-09" db="EMBL/GenBank/DDBJ databases">
        <authorList>
            <person name="Sun Q."/>
            <person name="Mori K."/>
        </authorList>
    </citation>
    <scope>NUCLEOTIDE SEQUENCE [LARGE SCALE GENOMIC DNA]</scope>
    <source>
        <strain evidence="2 3">JCM 1334</strain>
    </source>
</reference>
<keyword evidence="1" id="KW-1133">Transmembrane helix</keyword>
<evidence type="ECO:0000313" key="2">
    <source>
        <dbReference type="EMBL" id="MFB9822409.1"/>
    </source>
</evidence>
<feature type="transmembrane region" description="Helical" evidence="1">
    <location>
        <begin position="65"/>
        <end position="82"/>
    </location>
</feature>
<keyword evidence="1" id="KW-0472">Membrane</keyword>
<feature type="transmembrane region" description="Helical" evidence="1">
    <location>
        <begin position="265"/>
        <end position="284"/>
    </location>
</feature>
<organism evidence="2 3">
    <name type="scientific">Arthrobacter ramosus</name>
    <dbReference type="NCBI Taxonomy" id="1672"/>
    <lineage>
        <taxon>Bacteria</taxon>
        <taxon>Bacillati</taxon>
        <taxon>Actinomycetota</taxon>
        <taxon>Actinomycetes</taxon>
        <taxon>Micrococcales</taxon>
        <taxon>Micrococcaceae</taxon>
        <taxon>Arthrobacter</taxon>
    </lineage>
</organism>
<evidence type="ECO:0000256" key="1">
    <source>
        <dbReference type="SAM" id="Phobius"/>
    </source>
</evidence>
<comment type="caution">
    <text evidence="2">The sequence shown here is derived from an EMBL/GenBank/DDBJ whole genome shotgun (WGS) entry which is preliminary data.</text>
</comment>
<feature type="transmembrane region" description="Helical" evidence="1">
    <location>
        <begin position="234"/>
        <end position="259"/>
    </location>
</feature>
<proteinExistence type="predicted"/>
<feature type="transmembrane region" description="Helical" evidence="1">
    <location>
        <begin position="335"/>
        <end position="355"/>
    </location>
</feature>